<dbReference type="InterPro" id="IPR012255">
    <property type="entry name" value="ETF_b"/>
</dbReference>
<evidence type="ECO:0000256" key="1">
    <source>
        <dbReference type="ARBA" id="ARBA00022448"/>
    </source>
</evidence>
<dbReference type="GO" id="GO:0009055">
    <property type="term" value="F:electron transfer activity"/>
    <property type="evidence" value="ECO:0007669"/>
    <property type="project" value="InterPro"/>
</dbReference>
<evidence type="ECO:0000256" key="2">
    <source>
        <dbReference type="ARBA" id="ARBA00022982"/>
    </source>
</evidence>
<keyword evidence="1" id="KW-0813">Transport</keyword>
<dbReference type="OMA" id="DELLAXL"/>
<sequence length="107" mass="12362">MFCLFVWISKELEILREVDNGGQRIKLSLPAVITCDLRLNEPRFATLQNIMKAKKKPLEEINLDDMGIKYAPNVEYLEIKEPPPRKGGALVENVEELFEKLKAMKIF</sequence>
<dbReference type="Gene3D" id="3.40.50.620">
    <property type="entry name" value="HUPs"/>
    <property type="match status" value="1"/>
</dbReference>
<dbReference type="Proteomes" id="UP000023152">
    <property type="component" value="Unassembled WGS sequence"/>
</dbReference>
<accession>X6M9D5</accession>
<dbReference type="OrthoDB" id="276685at2759"/>
<dbReference type="GO" id="GO:0005739">
    <property type="term" value="C:mitochondrion"/>
    <property type="evidence" value="ECO:0007669"/>
    <property type="project" value="TreeGrafter"/>
</dbReference>
<dbReference type="GO" id="GO:0033539">
    <property type="term" value="P:fatty acid beta-oxidation using acyl-CoA dehydrogenase"/>
    <property type="evidence" value="ECO:0007669"/>
    <property type="project" value="TreeGrafter"/>
</dbReference>
<proteinExistence type="predicted"/>
<dbReference type="SUPFAM" id="SSF52402">
    <property type="entry name" value="Adenine nucleotide alpha hydrolases-like"/>
    <property type="match status" value="1"/>
</dbReference>
<reference evidence="3 4" key="1">
    <citation type="journal article" date="2013" name="Curr. Biol.">
        <title>The Genome of the Foraminiferan Reticulomyxa filosa.</title>
        <authorList>
            <person name="Glockner G."/>
            <person name="Hulsmann N."/>
            <person name="Schleicher M."/>
            <person name="Noegel A.A."/>
            <person name="Eichinger L."/>
            <person name="Gallinger C."/>
            <person name="Pawlowski J."/>
            <person name="Sierra R."/>
            <person name="Euteneuer U."/>
            <person name="Pillet L."/>
            <person name="Moustafa A."/>
            <person name="Platzer M."/>
            <person name="Groth M."/>
            <person name="Szafranski K."/>
            <person name="Schliwa M."/>
        </authorList>
    </citation>
    <scope>NUCLEOTIDE SEQUENCE [LARGE SCALE GENOMIC DNA]</scope>
</reference>
<comment type="caution">
    <text evidence="3">The sequence shown here is derived from an EMBL/GenBank/DDBJ whole genome shotgun (WGS) entry which is preliminary data.</text>
</comment>
<evidence type="ECO:0000313" key="3">
    <source>
        <dbReference type="EMBL" id="ETO10256.1"/>
    </source>
</evidence>
<keyword evidence="2" id="KW-0249">Electron transport</keyword>
<evidence type="ECO:0000313" key="4">
    <source>
        <dbReference type="Proteomes" id="UP000023152"/>
    </source>
</evidence>
<dbReference type="InterPro" id="IPR014729">
    <property type="entry name" value="Rossmann-like_a/b/a_fold"/>
</dbReference>
<organism evidence="3 4">
    <name type="scientific">Reticulomyxa filosa</name>
    <dbReference type="NCBI Taxonomy" id="46433"/>
    <lineage>
        <taxon>Eukaryota</taxon>
        <taxon>Sar</taxon>
        <taxon>Rhizaria</taxon>
        <taxon>Retaria</taxon>
        <taxon>Foraminifera</taxon>
        <taxon>Monothalamids</taxon>
        <taxon>Reticulomyxidae</taxon>
        <taxon>Reticulomyxa</taxon>
    </lineage>
</organism>
<name>X6M9D5_RETFI</name>
<protein>
    <submittedName>
        <fullName evidence="3">Electron transfer flavoprotein subunit beta</fullName>
    </submittedName>
</protein>
<dbReference type="PANTHER" id="PTHR21294">
    <property type="entry name" value="ELECTRON TRANSFER FLAVOPROTEIN BETA-SUBUNIT"/>
    <property type="match status" value="1"/>
</dbReference>
<keyword evidence="4" id="KW-1185">Reference proteome</keyword>
<dbReference type="AlphaFoldDB" id="X6M9D5"/>
<dbReference type="EMBL" id="ASPP01023568">
    <property type="protein sequence ID" value="ETO10256.1"/>
    <property type="molecule type" value="Genomic_DNA"/>
</dbReference>
<dbReference type="GO" id="GO:0009063">
    <property type="term" value="P:amino acid catabolic process"/>
    <property type="evidence" value="ECO:0007669"/>
    <property type="project" value="TreeGrafter"/>
</dbReference>
<gene>
    <name evidence="3" type="ORF">RFI_27121</name>
</gene>
<dbReference type="PANTHER" id="PTHR21294:SF8">
    <property type="entry name" value="ELECTRON TRANSFER FLAVOPROTEIN SUBUNIT BETA"/>
    <property type="match status" value="1"/>
</dbReference>